<proteinExistence type="inferred from homology"/>
<dbReference type="InterPro" id="IPR050363">
    <property type="entry name" value="MIP/Aquaporin"/>
</dbReference>
<keyword evidence="3 7" id="KW-0813">Transport</keyword>
<feature type="transmembrane region" description="Helical" evidence="9">
    <location>
        <begin position="179"/>
        <end position="198"/>
    </location>
</feature>
<evidence type="ECO:0000256" key="9">
    <source>
        <dbReference type="SAM" id="Phobius"/>
    </source>
</evidence>
<dbReference type="InterPro" id="IPR000425">
    <property type="entry name" value="MIP"/>
</dbReference>
<feature type="transmembrane region" description="Helical" evidence="9">
    <location>
        <begin position="148"/>
        <end position="167"/>
    </location>
</feature>
<evidence type="ECO:0000256" key="8">
    <source>
        <dbReference type="SAM" id="MobiDB-lite"/>
    </source>
</evidence>
<dbReference type="NCBIfam" id="TIGR00861">
    <property type="entry name" value="MIP"/>
    <property type="match status" value="1"/>
</dbReference>
<reference evidence="10 11" key="1">
    <citation type="submission" date="2016-05" db="EMBL/GenBank/DDBJ databases">
        <title>Complete Genome and Methylome Analysis of Psychrotrophic Bacterial Isolates from Antarctic Lake Untersee.</title>
        <authorList>
            <person name="Fomenkov A."/>
            <person name="Akimov V.N."/>
            <person name="Vasilyeva L.V."/>
            <person name="Andersen D."/>
            <person name="Vincze T."/>
            <person name="Roberts R.J."/>
        </authorList>
    </citation>
    <scope>NUCLEOTIDE SEQUENCE [LARGE SCALE GENOMIC DNA]</scope>
    <source>
        <strain evidence="10 11">U14-5</strain>
    </source>
</reference>
<dbReference type="InterPro" id="IPR023271">
    <property type="entry name" value="Aquaporin-like"/>
</dbReference>
<dbReference type="PRINTS" id="PR00783">
    <property type="entry name" value="MINTRINSICP"/>
</dbReference>
<comment type="similarity">
    <text evidence="2 7">Belongs to the MIP/aquaporin (TC 1.A.8) family.</text>
</comment>
<gene>
    <name evidence="10" type="ORF">RGI145_17290</name>
</gene>
<feature type="transmembrane region" description="Helical" evidence="9">
    <location>
        <begin position="124"/>
        <end position="142"/>
    </location>
</feature>
<dbReference type="STRING" id="257708.RGI145_17290"/>
<name>A0A1L7AIH0_9PROT</name>
<evidence type="ECO:0000256" key="4">
    <source>
        <dbReference type="ARBA" id="ARBA00022692"/>
    </source>
</evidence>
<evidence type="ECO:0000256" key="6">
    <source>
        <dbReference type="ARBA" id="ARBA00023136"/>
    </source>
</evidence>
<dbReference type="EMBL" id="CP015583">
    <property type="protein sequence ID" value="APT58606.1"/>
    <property type="molecule type" value="Genomic_DNA"/>
</dbReference>
<comment type="subcellular location">
    <subcellularLocation>
        <location evidence="1">Membrane</location>
        <topology evidence="1">Multi-pass membrane protein</topology>
    </subcellularLocation>
</comment>
<dbReference type="GO" id="GO:0005886">
    <property type="term" value="C:plasma membrane"/>
    <property type="evidence" value="ECO:0007669"/>
    <property type="project" value="TreeGrafter"/>
</dbReference>
<feature type="transmembrane region" description="Helical" evidence="9">
    <location>
        <begin position="90"/>
        <end position="112"/>
    </location>
</feature>
<dbReference type="Gene3D" id="1.20.1080.10">
    <property type="entry name" value="Glycerol uptake facilitator protein"/>
    <property type="match status" value="1"/>
</dbReference>
<keyword evidence="5 9" id="KW-1133">Transmembrane helix</keyword>
<dbReference type="GO" id="GO:0015254">
    <property type="term" value="F:glycerol channel activity"/>
    <property type="evidence" value="ECO:0007669"/>
    <property type="project" value="TreeGrafter"/>
</dbReference>
<dbReference type="InterPro" id="IPR022357">
    <property type="entry name" value="MIP_CS"/>
</dbReference>
<dbReference type="Proteomes" id="UP000185494">
    <property type="component" value="Chromosome 1"/>
</dbReference>
<keyword evidence="6 9" id="KW-0472">Membrane</keyword>
<keyword evidence="4 7" id="KW-0812">Transmembrane</keyword>
<dbReference type="PROSITE" id="PS00221">
    <property type="entry name" value="MIP"/>
    <property type="match status" value="1"/>
</dbReference>
<feature type="compositionally biased region" description="Low complexity" evidence="8">
    <location>
        <begin position="263"/>
        <end position="274"/>
    </location>
</feature>
<feature type="region of interest" description="Disordered" evidence="8">
    <location>
        <begin position="261"/>
        <end position="281"/>
    </location>
</feature>
<protein>
    <submittedName>
        <fullName evidence="10">Aquaporin</fullName>
    </submittedName>
</protein>
<feature type="transmembrane region" description="Helical" evidence="9">
    <location>
        <begin position="42"/>
        <end position="61"/>
    </location>
</feature>
<dbReference type="AlphaFoldDB" id="A0A1L7AIH0"/>
<dbReference type="KEGG" id="rgi:RGI145_17290"/>
<evidence type="ECO:0000313" key="11">
    <source>
        <dbReference type="Proteomes" id="UP000185494"/>
    </source>
</evidence>
<feature type="transmembrane region" description="Helical" evidence="9">
    <location>
        <begin position="231"/>
        <end position="253"/>
    </location>
</feature>
<organism evidence="10 11">
    <name type="scientific">Roseomonas gilardii</name>
    <dbReference type="NCBI Taxonomy" id="257708"/>
    <lineage>
        <taxon>Bacteria</taxon>
        <taxon>Pseudomonadati</taxon>
        <taxon>Pseudomonadota</taxon>
        <taxon>Alphaproteobacteria</taxon>
        <taxon>Acetobacterales</taxon>
        <taxon>Roseomonadaceae</taxon>
        <taxon>Roseomonas</taxon>
    </lineage>
</organism>
<evidence type="ECO:0000313" key="10">
    <source>
        <dbReference type="EMBL" id="APT58606.1"/>
    </source>
</evidence>
<evidence type="ECO:0000256" key="2">
    <source>
        <dbReference type="ARBA" id="ARBA00006175"/>
    </source>
</evidence>
<dbReference type="CDD" id="cd00333">
    <property type="entry name" value="MIP"/>
    <property type="match status" value="1"/>
</dbReference>
<evidence type="ECO:0000256" key="7">
    <source>
        <dbReference type="RuleBase" id="RU000477"/>
    </source>
</evidence>
<evidence type="ECO:0000256" key="3">
    <source>
        <dbReference type="ARBA" id="ARBA00022448"/>
    </source>
</evidence>
<accession>A0A1L7AIH0</accession>
<dbReference type="PANTHER" id="PTHR43829">
    <property type="entry name" value="AQUAPORIN OR AQUAGLYCEROPORIN RELATED"/>
    <property type="match status" value="1"/>
</dbReference>
<evidence type="ECO:0000256" key="5">
    <source>
        <dbReference type="ARBA" id="ARBA00022989"/>
    </source>
</evidence>
<feature type="transmembrane region" description="Helical" evidence="9">
    <location>
        <begin position="15"/>
        <end position="35"/>
    </location>
</feature>
<dbReference type="PROSITE" id="PS51257">
    <property type="entry name" value="PROKAR_LIPOPROTEIN"/>
    <property type="match status" value="1"/>
</dbReference>
<dbReference type="PANTHER" id="PTHR43829:SF9">
    <property type="entry name" value="AQUAPORIN-9"/>
    <property type="match status" value="1"/>
</dbReference>
<sequence>MNEKRQFLGELVSEAVAVAIIITFGCSVAAMYVLYDPSPYKLAYWGVCITWGLGVTVAIYVTGAVSGTHANPAVTLALALYRGFPWRKVLPFWVAQVLGGMVGAAIVLSLYGPVIDHFNAAQGLTREAGGAAGVFFTAPGLAVTPMHALWNEIVLTALLLFGIFAITEEFNTMAPQANFGALVIGLLVAIIGASAGYLEAWALNPARDFGPRLFAYFAGWGPAALPAAQNYWWVPIVGPLIGGVVGGGAYQCLIRPFLPSRRQQPQAQQPQAAQLREAPDLSIRQIGAD</sequence>
<evidence type="ECO:0000256" key="1">
    <source>
        <dbReference type="ARBA" id="ARBA00004141"/>
    </source>
</evidence>
<dbReference type="SUPFAM" id="SSF81338">
    <property type="entry name" value="Aquaporin-like"/>
    <property type="match status" value="1"/>
</dbReference>
<dbReference type="Pfam" id="PF00230">
    <property type="entry name" value="MIP"/>
    <property type="match status" value="1"/>
</dbReference>
<dbReference type="RefSeq" id="WP_075799364.1">
    <property type="nucleotide sequence ID" value="NZ_CP015583.1"/>
</dbReference>